<evidence type="ECO:0000256" key="8">
    <source>
        <dbReference type="ARBA" id="ARBA00023118"/>
    </source>
</evidence>
<evidence type="ECO:0000256" key="4">
    <source>
        <dbReference type="ARBA" id="ARBA00022723"/>
    </source>
</evidence>
<dbReference type="HAMAP" id="MF_01471">
    <property type="entry name" value="Cas2"/>
    <property type="match status" value="1"/>
</dbReference>
<evidence type="ECO:0000313" key="11">
    <source>
        <dbReference type="Proteomes" id="UP000292648"/>
    </source>
</evidence>
<gene>
    <name evidence="9 10" type="primary">cas2</name>
    <name evidence="10" type="ORF">EUZ87_04080</name>
</gene>
<evidence type="ECO:0000256" key="5">
    <source>
        <dbReference type="ARBA" id="ARBA00022759"/>
    </source>
</evidence>
<name>A0A4Q9Y4K2_9LACO</name>
<dbReference type="InterPro" id="IPR019199">
    <property type="entry name" value="Virulence_VapD/CRISPR_Cas2"/>
</dbReference>
<keyword evidence="4 9" id="KW-0479">Metal-binding</keyword>
<evidence type="ECO:0000256" key="2">
    <source>
        <dbReference type="ARBA" id="ARBA00009959"/>
    </source>
</evidence>
<keyword evidence="3 9" id="KW-0540">Nuclease</keyword>
<evidence type="ECO:0000256" key="9">
    <source>
        <dbReference type="HAMAP-Rule" id="MF_01471"/>
    </source>
</evidence>
<dbReference type="NCBIfam" id="TIGR01573">
    <property type="entry name" value="cas2"/>
    <property type="match status" value="1"/>
</dbReference>
<comment type="similarity">
    <text evidence="2 9">Belongs to the CRISPR-associated endoribonuclease Cas2 protein family.</text>
</comment>
<dbReference type="GO" id="GO:0016787">
    <property type="term" value="F:hydrolase activity"/>
    <property type="evidence" value="ECO:0007669"/>
    <property type="project" value="UniProtKB-KW"/>
</dbReference>
<feature type="binding site" evidence="9">
    <location>
        <position position="8"/>
    </location>
    <ligand>
        <name>Mg(2+)</name>
        <dbReference type="ChEBI" id="CHEBI:18420"/>
        <note>catalytic</note>
    </ligand>
</feature>
<dbReference type="EC" id="3.1.-.-" evidence="9"/>
<reference evidence="10 11" key="1">
    <citation type="submission" date="2019-01" db="EMBL/GenBank/DDBJ databases">
        <title>Draft genome sequence of Lactobacillus paraplantarum OSY-TC318, a Producer of the novel lantibiotic Paraplantaracin TC318.</title>
        <authorList>
            <person name="Hussein W.E."/>
            <person name="Huang E."/>
            <person name="Yousef A.E."/>
        </authorList>
    </citation>
    <scope>NUCLEOTIDE SEQUENCE [LARGE SCALE GENOMIC DNA]</scope>
    <source>
        <strain evidence="10 11">OSY-TC318</strain>
    </source>
</reference>
<dbReference type="InterPro" id="IPR021127">
    <property type="entry name" value="CRISPR_associated_Cas2"/>
</dbReference>
<keyword evidence="6 9" id="KW-0378">Hydrolase</keyword>
<dbReference type="EMBL" id="SEHH01000032">
    <property type="protein sequence ID" value="TBX49313.1"/>
    <property type="molecule type" value="Genomic_DNA"/>
</dbReference>
<comment type="caution">
    <text evidence="10">The sequence shown here is derived from an EMBL/GenBank/DDBJ whole genome shotgun (WGS) entry which is preliminary data.</text>
</comment>
<organism evidence="10 11">
    <name type="scientific">Lactiplantibacillus paraplantarum</name>
    <dbReference type="NCBI Taxonomy" id="60520"/>
    <lineage>
        <taxon>Bacteria</taxon>
        <taxon>Bacillati</taxon>
        <taxon>Bacillota</taxon>
        <taxon>Bacilli</taxon>
        <taxon>Lactobacillales</taxon>
        <taxon>Lactobacillaceae</taxon>
        <taxon>Lactiplantibacillus</taxon>
    </lineage>
</organism>
<dbReference type="SUPFAM" id="SSF143430">
    <property type="entry name" value="TTP0101/SSO1404-like"/>
    <property type="match status" value="1"/>
</dbReference>
<accession>A0A4Q9Y4K2</accession>
<dbReference type="GO" id="GO:0004521">
    <property type="term" value="F:RNA endonuclease activity"/>
    <property type="evidence" value="ECO:0007669"/>
    <property type="project" value="InterPro"/>
</dbReference>
<dbReference type="Pfam" id="PF09827">
    <property type="entry name" value="CRISPR_Cas2"/>
    <property type="match status" value="1"/>
</dbReference>
<comment type="cofactor">
    <cofactor evidence="1 9">
        <name>Mg(2+)</name>
        <dbReference type="ChEBI" id="CHEBI:18420"/>
    </cofactor>
</comment>
<evidence type="ECO:0000256" key="3">
    <source>
        <dbReference type="ARBA" id="ARBA00022722"/>
    </source>
</evidence>
<comment type="function">
    <text evidence="9">CRISPR (clustered regularly interspaced short palindromic repeat), is an adaptive immune system that provides protection against mobile genetic elements (viruses, transposable elements and conjugative plasmids). CRISPR clusters contain sequences complementary to antecedent mobile elements and target invading nucleic acids. CRISPR clusters are transcribed and processed into CRISPR RNA (crRNA). Functions as a ssRNA-specific endoribonuclease. Involved in the integration of spacer DNA into the CRISPR cassette.</text>
</comment>
<keyword evidence="5 9" id="KW-0255">Endonuclease</keyword>
<sequence length="101" mass="11988">MRLMIMFDLPVETAKQRKAYRQFRKSLINEGFLMIQYSVYVRVCVNRKSATFMERRLRRFVPAEGLIQSLIVTEKQYSEMHFLVGHSIDDVRNASDRTVIL</sequence>
<evidence type="ECO:0000256" key="6">
    <source>
        <dbReference type="ARBA" id="ARBA00022801"/>
    </source>
</evidence>
<evidence type="ECO:0000313" key="10">
    <source>
        <dbReference type="EMBL" id="TBX49313.1"/>
    </source>
</evidence>
<keyword evidence="8 9" id="KW-0051">Antiviral defense</keyword>
<evidence type="ECO:0000256" key="7">
    <source>
        <dbReference type="ARBA" id="ARBA00022842"/>
    </source>
</evidence>
<dbReference type="GO" id="GO:0043571">
    <property type="term" value="P:maintenance of CRISPR repeat elements"/>
    <property type="evidence" value="ECO:0007669"/>
    <property type="project" value="UniProtKB-UniRule"/>
</dbReference>
<dbReference type="AlphaFoldDB" id="A0A4Q9Y4K2"/>
<dbReference type="Proteomes" id="UP000292648">
    <property type="component" value="Unassembled WGS sequence"/>
</dbReference>
<dbReference type="GO" id="GO:0051607">
    <property type="term" value="P:defense response to virus"/>
    <property type="evidence" value="ECO:0007669"/>
    <property type="project" value="UniProtKB-UniRule"/>
</dbReference>
<comment type="subunit">
    <text evidence="9">Homodimer, forms a heterotetramer with a Cas1 homodimer.</text>
</comment>
<proteinExistence type="inferred from homology"/>
<protein>
    <recommendedName>
        <fullName evidence="9">CRISPR-associated endoribonuclease Cas2</fullName>
        <ecNumber evidence="9">3.1.-.-</ecNumber>
    </recommendedName>
</protein>
<keyword evidence="7 9" id="KW-0460">Magnesium</keyword>
<evidence type="ECO:0000256" key="1">
    <source>
        <dbReference type="ARBA" id="ARBA00001946"/>
    </source>
</evidence>
<dbReference type="GO" id="GO:0046872">
    <property type="term" value="F:metal ion binding"/>
    <property type="evidence" value="ECO:0007669"/>
    <property type="project" value="UniProtKB-UniRule"/>
</dbReference>